<dbReference type="Proteomes" id="UP001603857">
    <property type="component" value="Unassembled WGS sequence"/>
</dbReference>
<evidence type="ECO:0000313" key="3">
    <source>
        <dbReference type="EMBL" id="KAL2320403.1"/>
    </source>
</evidence>
<accession>A0ABD1LAP3</accession>
<proteinExistence type="predicted"/>
<dbReference type="InterPro" id="IPR001878">
    <property type="entry name" value="Znf_CCHC"/>
</dbReference>
<keyword evidence="1" id="KW-0862">Zinc</keyword>
<dbReference type="PROSITE" id="PS50158">
    <property type="entry name" value="ZF_CCHC"/>
    <property type="match status" value="1"/>
</dbReference>
<dbReference type="SMART" id="SM00343">
    <property type="entry name" value="ZnF_C2HC"/>
    <property type="match status" value="1"/>
</dbReference>
<keyword evidence="4" id="KW-1185">Reference proteome</keyword>
<gene>
    <name evidence="3" type="ORF">Fmac_029372</name>
</gene>
<dbReference type="InterPro" id="IPR036875">
    <property type="entry name" value="Znf_CCHC_sf"/>
</dbReference>
<organism evidence="3 4">
    <name type="scientific">Flemingia macrophylla</name>
    <dbReference type="NCBI Taxonomy" id="520843"/>
    <lineage>
        <taxon>Eukaryota</taxon>
        <taxon>Viridiplantae</taxon>
        <taxon>Streptophyta</taxon>
        <taxon>Embryophyta</taxon>
        <taxon>Tracheophyta</taxon>
        <taxon>Spermatophyta</taxon>
        <taxon>Magnoliopsida</taxon>
        <taxon>eudicotyledons</taxon>
        <taxon>Gunneridae</taxon>
        <taxon>Pentapetalae</taxon>
        <taxon>rosids</taxon>
        <taxon>fabids</taxon>
        <taxon>Fabales</taxon>
        <taxon>Fabaceae</taxon>
        <taxon>Papilionoideae</taxon>
        <taxon>50 kb inversion clade</taxon>
        <taxon>NPAAA clade</taxon>
        <taxon>indigoferoid/millettioid clade</taxon>
        <taxon>Phaseoleae</taxon>
        <taxon>Flemingia</taxon>
    </lineage>
</organism>
<reference evidence="3 4" key="1">
    <citation type="submission" date="2024-08" db="EMBL/GenBank/DDBJ databases">
        <title>Insights into the chromosomal genome structure of Flemingia macrophylla.</title>
        <authorList>
            <person name="Ding Y."/>
            <person name="Zhao Y."/>
            <person name="Bi W."/>
            <person name="Wu M."/>
            <person name="Zhao G."/>
            <person name="Gong Y."/>
            <person name="Li W."/>
            <person name="Zhang P."/>
        </authorList>
    </citation>
    <scope>NUCLEOTIDE SEQUENCE [LARGE SCALE GENOMIC DNA]</scope>
    <source>
        <strain evidence="3">DYQJB</strain>
        <tissue evidence="3">Leaf</tissue>
    </source>
</reference>
<evidence type="ECO:0000259" key="2">
    <source>
        <dbReference type="PROSITE" id="PS50158"/>
    </source>
</evidence>
<dbReference type="GO" id="GO:0008270">
    <property type="term" value="F:zinc ion binding"/>
    <property type="evidence" value="ECO:0007669"/>
    <property type="project" value="UniProtKB-KW"/>
</dbReference>
<evidence type="ECO:0000256" key="1">
    <source>
        <dbReference type="PROSITE-ProRule" id="PRU00047"/>
    </source>
</evidence>
<evidence type="ECO:0000313" key="4">
    <source>
        <dbReference type="Proteomes" id="UP001603857"/>
    </source>
</evidence>
<sequence length="361" mass="41105">MASPSKTGNPRNPENWSPNLLKRMQQDTCYVCNQVGHWSWSCPLKSPSKPDSLVFSDTCRCGYGSCEFKPSHRGRKFFASYVKRGHGSCVCRVLEDELLNNNTKAKGIVPIQQSRQRTLHEFFEGCQNDEVDDVLGTELDNENDMQVNIKRMRIAYFSESPDKEDVGAVLNRANLKCVENEEEAVLKEAAERALVPRNKREISRVLFDIDHPKPRTRLAPQKIQANEIATTTDVAPLNIDASLVAHNNDEVSPDLHTEETREREEKLISNNVAEANPLCRRRYNIEVEASSSVPEPPPHDDQAIPDSVDKLKSMVANLVSALEKERCLRQRFERRVTKLVAKLYSKFNLDLDREEDELSQD</sequence>
<feature type="domain" description="CCHC-type" evidence="2">
    <location>
        <begin position="29"/>
        <end position="43"/>
    </location>
</feature>
<protein>
    <recommendedName>
        <fullName evidence="2">CCHC-type domain-containing protein</fullName>
    </recommendedName>
</protein>
<dbReference type="Gene3D" id="4.10.60.10">
    <property type="entry name" value="Zinc finger, CCHC-type"/>
    <property type="match status" value="1"/>
</dbReference>
<keyword evidence="1" id="KW-0479">Metal-binding</keyword>
<dbReference type="AlphaFoldDB" id="A0ABD1LAP3"/>
<keyword evidence="1" id="KW-0863">Zinc-finger</keyword>
<dbReference type="SUPFAM" id="SSF57756">
    <property type="entry name" value="Retrovirus zinc finger-like domains"/>
    <property type="match status" value="1"/>
</dbReference>
<name>A0ABD1LAP3_9FABA</name>
<comment type="caution">
    <text evidence="3">The sequence shown here is derived from an EMBL/GenBank/DDBJ whole genome shotgun (WGS) entry which is preliminary data.</text>
</comment>
<dbReference type="EMBL" id="JBGMDY010000010">
    <property type="protein sequence ID" value="KAL2320403.1"/>
    <property type="molecule type" value="Genomic_DNA"/>
</dbReference>